<organism evidence="2 3">
    <name type="scientific">Prunus dulcis</name>
    <name type="common">Almond</name>
    <name type="synonym">Amygdalus dulcis</name>
    <dbReference type="NCBI Taxonomy" id="3755"/>
    <lineage>
        <taxon>Eukaryota</taxon>
        <taxon>Viridiplantae</taxon>
        <taxon>Streptophyta</taxon>
        <taxon>Embryophyta</taxon>
        <taxon>Tracheophyta</taxon>
        <taxon>Spermatophyta</taxon>
        <taxon>Magnoliopsida</taxon>
        <taxon>eudicotyledons</taxon>
        <taxon>Gunneridae</taxon>
        <taxon>Pentapetalae</taxon>
        <taxon>rosids</taxon>
        <taxon>fabids</taxon>
        <taxon>Rosales</taxon>
        <taxon>Rosaceae</taxon>
        <taxon>Amygdaloideae</taxon>
        <taxon>Amygdaleae</taxon>
        <taxon>Prunus</taxon>
    </lineage>
</organism>
<dbReference type="Proteomes" id="UP001054821">
    <property type="component" value="Chromosome 6"/>
</dbReference>
<reference evidence="2 3" key="1">
    <citation type="journal article" date="2022" name="G3 (Bethesda)">
        <title>Whole-genome sequence and methylome profiling of the almond [Prunus dulcis (Mill.) D.A. Webb] cultivar 'Nonpareil'.</title>
        <authorList>
            <person name="D'Amico-Willman K.M."/>
            <person name="Ouma W.Z."/>
            <person name="Meulia T."/>
            <person name="Sideli G.M."/>
            <person name="Gradziel T.M."/>
            <person name="Fresnedo-Ramirez J."/>
        </authorList>
    </citation>
    <scope>NUCLEOTIDE SEQUENCE [LARGE SCALE GENOMIC DNA]</scope>
    <source>
        <strain evidence="2">Clone GOH B32 T37-40</strain>
    </source>
</reference>
<accession>A0AAD4VET3</accession>
<proteinExistence type="predicted"/>
<name>A0AAD4VET3_PRUDU</name>
<comment type="caution">
    <text evidence="2">The sequence shown here is derived from an EMBL/GenBank/DDBJ whole genome shotgun (WGS) entry which is preliminary data.</text>
</comment>
<evidence type="ECO:0000313" key="3">
    <source>
        <dbReference type="Proteomes" id="UP001054821"/>
    </source>
</evidence>
<sequence length="133" mass="14022">MPSAPPSSFGESAFGTLSSFGESDAFGTPVIIRRKYLRHPAIIRRRAMPSAPPSSFGEVPSAPCHHSARVMPSAPPSSFGESTFGTRSSFGESDTFGISPSFGESKAFGTPSSFCASHAFGTPPSTPHYFEED</sequence>
<evidence type="ECO:0000256" key="1">
    <source>
        <dbReference type="SAM" id="MobiDB-lite"/>
    </source>
</evidence>
<dbReference type="EMBL" id="JAJFAZ020000006">
    <property type="protein sequence ID" value="KAI5323735.1"/>
    <property type="molecule type" value="Genomic_DNA"/>
</dbReference>
<protein>
    <submittedName>
        <fullName evidence="2">Uncharacterized protein</fullName>
    </submittedName>
</protein>
<evidence type="ECO:0000313" key="2">
    <source>
        <dbReference type="EMBL" id="KAI5323735.1"/>
    </source>
</evidence>
<dbReference type="AlphaFoldDB" id="A0AAD4VET3"/>
<feature type="region of interest" description="Disordered" evidence="1">
    <location>
        <begin position="48"/>
        <end position="86"/>
    </location>
</feature>
<gene>
    <name evidence="2" type="ORF">L3X38_032807</name>
</gene>
<keyword evidence="3" id="KW-1185">Reference proteome</keyword>